<name>A0A3M2JCU6_9CELL</name>
<dbReference type="PANTHER" id="PTHR43784">
    <property type="entry name" value="GDSL-LIKE LIPASE/ACYLHYDROLASE, PUTATIVE (AFU_ORTHOLOGUE AFUA_2G00820)-RELATED"/>
    <property type="match status" value="1"/>
</dbReference>
<feature type="domain" description="SGNH hydrolase-type esterase" evidence="2">
    <location>
        <begin position="27"/>
        <end position="205"/>
    </location>
</feature>
<feature type="region of interest" description="Disordered" evidence="1">
    <location>
        <begin position="1"/>
        <end position="20"/>
    </location>
</feature>
<gene>
    <name evidence="3" type="ORF">EBM89_12970</name>
</gene>
<sequence length="278" mass="30159">MTTQSTPDAPAAPDGPDALPRWRSYVAVGDSFTEGLWDAPQGEDAPTRGWADVLAGLLSARRRAAGEAPLRYANLAVRGRLLAPVVAEQLPQALALRPDLISLVAGGNDILRPGSDPDRLGRVLDQAVARARATGADVLLATGFDSSGSPLVSATRPKVGVYNAHIWSTARRHGAYVLDLWGMRHLHDLRMWAPDRIHLTSESHARVAQGALVALGLAPDDPAWDEPLAPAPRLPRVEQARQDARWVRLYAYPWATRRLRGRSSGDTRRAKLPDLTEV</sequence>
<dbReference type="OrthoDB" id="3465773at2"/>
<dbReference type="CDD" id="cd01832">
    <property type="entry name" value="SGNH_hydrolase_like_1"/>
    <property type="match status" value="1"/>
</dbReference>
<dbReference type="InterPro" id="IPR013830">
    <property type="entry name" value="SGNH_hydro"/>
</dbReference>
<dbReference type="EMBL" id="RFFI01000071">
    <property type="protein sequence ID" value="RMI08785.1"/>
    <property type="molecule type" value="Genomic_DNA"/>
</dbReference>
<evidence type="ECO:0000313" key="3">
    <source>
        <dbReference type="EMBL" id="RMI08785.1"/>
    </source>
</evidence>
<accession>A0A3M2JCU6</accession>
<dbReference type="Pfam" id="PF13472">
    <property type="entry name" value="Lipase_GDSL_2"/>
    <property type="match status" value="1"/>
</dbReference>
<dbReference type="InterPro" id="IPR036514">
    <property type="entry name" value="SGNH_hydro_sf"/>
</dbReference>
<dbReference type="GO" id="GO:0016787">
    <property type="term" value="F:hydrolase activity"/>
    <property type="evidence" value="ECO:0007669"/>
    <property type="project" value="UniProtKB-KW"/>
</dbReference>
<feature type="compositionally biased region" description="Low complexity" evidence="1">
    <location>
        <begin position="7"/>
        <end position="18"/>
    </location>
</feature>
<dbReference type="Proteomes" id="UP000269289">
    <property type="component" value="Unassembled WGS sequence"/>
</dbReference>
<reference evidence="3 4" key="1">
    <citation type="submission" date="2018-10" db="EMBL/GenBank/DDBJ databases">
        <title>Isolation, diversity and antifungal activity of actinobacteria from wheat.</title>
        <authorList>
            <person name="Han C."/>
        </authorList>
    </citation>
    <scope>NUCLEOTIDE SEQUENCE [LARGE SCALE GENOMIC DNA]</scope>
    <source>
        <strain evidence="3 4">NEAU-YY56</strain>
    </source>
</reference>
<dbReference type="RefSeq" id="WP_122149845.1">
    <property type="nucleotide sequence ID" value="NZ_RFFI01000071.1"/>
</dbReference>
<dbReference type="SUPFAM" id="SSF52266">
    <property type="entry name" value="SGNH hydrolase"/>
    <property type="match status" value="1"/>
</dbReference>
<dbReference type="PANTHER" id="PTHR43784:SF2">
    <property type="entry name" value="GDSL-LIKE LIPASE_ACYLHYDROLASE, PUTATIVE (AFU_ORTHOLOGUE AFUA_2G00820)-RELATED"/>
    <property type="match status" value="1"/>
</dbReference>
<organism evidence="3 4">
    <name type="scientific">Cellulomonas triticagri</name>
    <dbReference type="NCBI Taxonomy" id="2483352"/>
    <lineage>
        <taxon>Bacteria</taxon>
        <taxon>Bacillati</taxon>
        <taxon>Actinomycetota</taxon>
        <taxon>Actinomycetes</taxon>
        <taxon>Micrococcales</taxon>
        <taxon>Cellulomonadaceae</taxon>
        <taxon>Cellulomonas</taxon>
    </lineage>
</organism>
<protein>
    <submittedName>
        <fullName evidence="3">SGNH/GDSL hydrolase family protein</fullName>
    </submittedName>
</protein>
<dbReference type="InterPro" id="IPR053140">
    <property type="entry name" value="GDSL_Rv0518-like"/>
</dbReference>
<proteinExistence type="predicted"/>
<keyword evidence="3" id="KW-0378">Hydrolase</keyword>
<comment type="caution">
    <text evidence="3">The sequence shown here is derived from an EMBL/GenBank/DDBJ whole genome shotgun (WGS) entry which is preliminary data.</text>
</comment>
<dbReference type="Gene3D" id="3.40.50.1110">
    <property type="entry name" value="SGNH hydrolase"/>
    <property type="match status" value="1"/>
</dbReference>
<evidence type="ECO:0000313" key="4">
    <source>
        <dbReference type="Proteomes" id="UP000269289"/>
    </source>
</evidence>
<evidence type="ECO:0000256" key="1">
    <source>
        <dbReference type="SAM" id="MobiDB-lite"/>
    </source>
</evidence>
<keyword evidence="4" id="KW-1185">Reference proteome</keyword>
<evidence type="ECO:0000259" key="2">
    <source>
        <dbReference type="Pfam" id="PF13472"/>
    </source>
</evidence>
<dbReference type="AlphaFoldDB" id="A0A3M2JCU6"/>